<dbReference type="InterPro" id="IPR011010">
    <property type="entry name" value="DNA_brk_join_enz"/>
</dbReference>
<comment type="caution">
    <text evidence="3">The sequence shown here is derived from an EMBL/GenBank/DDBJ whole genome shotgun (WGS) entry which is preliminary data.</text>
</comment>
<dbReference type="InterPro" id="IPR013762">
    <property type="entry name" value="Integrase-like_cat_sf"/>
</dbReference>
<accession>A0ABP3W153</accession>
<feature type="domain" description="Tyr recombinase" evidence="2">
    <location>
        <begin position="25"/>
        <end position="95"/>
    </location>
</feature>
<dbReference type="EMBL" id="BAAAEX010000003">
    <property type="protein sequence ID" value="GAA0774778.1"/>
    <property type="molecule type" value="Genomic_DNA"/>
</dbReference>
<dbReference type="SUPFAM" id="SSF56349">
    <property type="entry name" value="DNA breaking-rejoining enzymes"/>
    <property type="match status" value="1"/>
</dbReference>
<dbReference type="InterPro" id="IPR002104">
    <property type="entry name" value="Integrase_catalytic"/>
</dbReference>
<evidence type="ECO:0000259" key="2">
    <source>
        <dbReference type="Pfam" id="PF00589"/>
    </source>
</evidence>
<sequence>MALVESAVGDIPVLHRPIAHTRDGETYTYSGQDAMLRRAQVKARLKIPALQPFGLRDLKEKGATDMWLSGIPIERIQALCGHKDKATTEIYVKSRWRESVTPNSRKIGA</sequence>
<organism evidence="3 4">
    <name type="scientific">Castellaniella ginsengisoli</name>
    <dbReference type="NCBI Taxonomy" id="546114"/>
    <lineage>
        <taxon>Bacteria</taxon>
        <taxon>Pseudomonadati</taxon>
        <taxon>Pseudomonadota</taxon>
        <taxon>Betaproteobacteria</taxon>
        <taxon>Burkholderiales</taxon>
        <taxon>Alcaligenaceae</taxon>
        <taxon>Castellaniella</taxon>
    </lineage>
</organism>
<dbReference type="RefSeq" id="WP_343835628.1">
    <property type="nucleotide sequence ID" value="NZ_BAAAEX010000003.1"/>
</dbReference>
<evidence type="ECO:0000313" key="4">
    <source>
        <dbReference type="Proteomes" id="UP001500573"/>
    </source>
</evidence>
<dbReference type="Gene3D" id="1.10.443.10">
    <property type="entry name" value="Intergrase catalytic core"/>
    <property type="match status" value="1"/>
</dbReference>
<protein>
    <recommendedName>
        <fullName evidence="2">Tyr recombinase domain-containing protein</fullName>
    </recommendedName>
</protein>
<name>A0ABP3W153_9BURK</name>
<dbReference type="Pfam" id="PF00589">
    <property type="entry name" value="Phage_integrase"/>
    <property type="match status" value="1"/>
</dbReference>
<reference evidence="4" key="1">
    <citation type="journal article" date="2019" name="Int. J. Syst. Evol. Microbiol.">
        <title>The Global Catalogue of Microorganisms (GCM) 10K type strain sequencing project: providing services to taxonomists for standard genome sequencing and annotation.</title>
        <authorList>
            <consortium name="The Broad Institute Genomics Platform"/>
            <consortium name="The Broad Institute Genome Sequencing Center for Infectious Disease"/>
            <person name="Wu L."/>
            <person name="Ma J."/>
        </authorList>
    </citation>
    <scope>NUCLEOTIDE SEQUENCE [LARGE SCALE GENOMIC DNA]</scope>
    <source>
        <strain evidence="4">JCM 15515</strain>
    </source>
</reference>
<proteinExistence type="predicted"/>
<keyword evidence="1" id="KW-0233">DNA recombination</keyword>
<evidence type="ECO:0000256" key="1">
    <source>
        <dbReference type="ARBA" id="ARBA00023172"/>
    </source>
</evidence>
<evidence type="ECO:0000313" key="3">
    <source>
        <dbReference type="EMBL" id="GAA0774778.1"/>
    </source>
</evidence>
<dbReference type="Proteomes" id="UP001500573">
    <property type="component" value="Unassembled WGS sequence"/>
</dbReference>
<keyword evidence="4" id="KW-1185">Reference proteome</keyword>
<gene>
    <name evidence="3" type="ORF">GCM10009108_06770</name>
</gene>